<dbReference type="STRING" id="1165094.RINTHH_18260"/>
<dbReference type="SUPFAM" id="SSF52009">
    <property type="entry name" value="Phosphohistidine domain"/>
    <property type="match status" value="1"/>
</dbReference>
<keyword evidence="2" id="KW-0808">Transferase</keyword>
<dbReference type="Proteomes" id="UP000053051">
    <property type="component" value="Unassembled WGS sequence"/>
</dbReference>
<reference evidence="2 3" key="1">
    <citation type="submission" date="2012-05" db="EMBL/GenBank/DDBJ databases">
        <authorList>
            <person name="Hilton J."/>
        </authorList>
    </citation>
    <scope>NUCLEOTIDE SEQUENCE [LARGE SCALE GENOMIC DNA]</scope>
    <source>
        <strain evidence="2 3">HH01</strain>
    </source>
</reference>
<comment type="caution">
    <text evidence="2">The sequence shown here is derived from an EMBL/GenBank/DDBJ whole genome shotgun (WGS) entry which is preliminary data.</text>
</comment>
<name>M1X693_9NOST</name>
<dbReference type="InterPro" id="IPR008279">
    <property type="entry name" value="PEP-util_enz_mobile_dom"/>
</dbReference>
<dbReference type="InterPro" id="IPR036637">
    <property type="entry name" value="Phosphohistidine_dom_sf"/>
</dbReference>
<dbReference type="EMBL" id="CAIY01000073">
    <property type="protein sequence ID" value="CCH67981.1"/>
    <property type="molecule type" value="Genomic_DNA"/>
</dbReference>
<evidence type="ECO:0000259" key="1">
    <source>
        <dbReference type="Pfam" id="PF00391"/>
    </source>
</evidence>
<feature type="domain" description="PEP-utilising enzyme mobile" evidence="1">
    <location>
        <begin position="20"/>
        <end position="71"/>
    </location>
</feature>
<protein>
    <submittedName>
        <fullName evidence="2">Pyruvate kinase</fullName>
        <ecNumber evidence="2">2.7.1.40</ecNumber>
    </submittedName>
</protein>
<keyword evidence="2" id="KW-0670">Pyruvate</keyword>
<dbReference type="AlphaFoldDB" id="M1X693"/>
<keyword evidence="3" id="KW-1185">Reference proteome</keyword>
<gene>
    <name evidence="2" type="ORF">RINTHH_18260</name>
</gene>
<dbReference type="EC" id="2.7.1.40" evidence="2"/>
<sequence>MENGLVSDGDLVVMTAGTFNDREILVAKNTSVDFLEAIRKAGGVITEEEGLNSHAAVIGLCLSVSIIVDVK</sequence>
<dbReference type="Pfam" id="PF00391">
    <property type="entry name" value="PEP-utilizers"/>
    <property type="match status" value="1"/>
</dbReference>
<dbReference type="OrthoDB" id="9812123at2"/>
<reference evidence="3" key="2">
    <citation type="submission" date="2016-01" db="EMBL/GenBank/DDBJ databases">
        <title>Diatom-associated endosymboitic cyanobacterium lacks core nitrogen metabolism enzymes.</title>
        <authorList>
            <person name="Hilton J.A."/>
            <person name="Foster R.A."/>
            <person name="Tripp H.J."/>
            <person name="Carter B.J."/>
            <person name="Zehr J.P."/>
            <person name="Villareal T.A."/>
        </authorList>
    </citation>
    <scope>NUCLEOTIDE SEQUENCE [LARGE SCALE GENOMIC DNA]</scope>
    <source>
        <strain evidence="3">HH01</strain>
    </source>
</reference>
<dbReference type="Gene3D" id="3.50.30.10">
    <property type="entry name" value="Phosphohistidine domain"/>
    <property type="match status" value="1"/>
</dbReference>
<proteinExistence type="predicted"/>
<keyword evidence="2" id="KW-0418">Kinase</keyword>
<organism evidence="2 3">
    <name type="scientific">Richelia intracellularis HH01</name>
    <dbReference type="NCBI Taxonomy" id="1165094"/>
    <lineage>
        <taxon>Bacteria</taxon>
        <taxon>Bacillati</taxon>
        <taxon>Cyanobacteriota</taxon>
        <taxon>Cyanophyceae</taxon>
        <taxon>Nostocales</taxon>
        <taxon>Nostocaceae</taxon>
        <taxon>Richelia</taxon>
    </lineage>
</organism>
<evidence type="ECO:0000313" key="3">
    <source>
        <dbReference type="Proteomes" id="UP000053051"/>
    </source>
</evidence>
<dbReference type="GO" id="GO:0004743">
    <property type="term" value="F:pyruvate kinase activity"/>
    <property type="evidence" value="ECO:0007669"/>
    <property type="project" value="UniProtKB-EC"/>
</dbReference>
<evidence type="ECO:0000313" key="2">
    <source>
        <dbReference type="EMBL" id="CCH67981.1"/>
    </source>
</evidence>
<dbReference type="GO" id="GO:0016301">
    <property type="term" value="F:kinase activity"/>
    <property type="evidence" value="ECO:0007669"/>
    <property type="project" value="UniProtKB-KW"/>
</dbReference>
<accession>M1X693</accession>